<dbReference type="AlphaFoldDB" id="A0A179I0R9"/>
<evidence type="ECO:0000313" key="3">
    <source>
        <dbReference type="Proteomes" id="UP000078340"/>
    </source>
</evidence>
<feature type="compositionally biased region" description="Low complexity" evidence="1">
    <location>
        <begin position="1"/>
        <end position="16"/>
    </location>
</feature>
<protein>
    <submittedName>
        <fullName evidence="2">Uncharacterized protein</fullName>
    </submittedName>
</protein>
<sequence>MRTFSTSEGFFNSSSSLAEPLPLGADGEPQTDAHVKKTRRRGARVRPRVSRPKGARRQRSPFLAALRTVYED</sequence>
<name>A0A179I0R9_PURLI</name>
<evidence type="ECO:0000256" key="1">
    <source>
        <dbReference type="SAM" id="MobiDB-lite"/>
    </source>
</evidence>
<organism evidence="2 3">
    <name type="scientific">Purpureocillium lilacinum</name>
    <name type="common">Paecilomyces lilacinus</name>
    <dbReference type="NCBI Taxonomy" id="33203"/>
    <lineage>
        <taxon>Eukaryota</taxon>
        <taxon>Fungi</taxon>
        <taxon>Dikarya</taxon>
        <taxon>Ascomycota</taxon>
        <taxon>Pezizomycotina</taxon>
        <taxon>Sordariomycetes</taxon>
        <taxon>Hypocreomycetidae</taxon>
        <taxon>Hypocreales</taxon>
        <taxon>Ophiocordycipitaceae</taxon>
        <taxon>Purpureocillium</taxon>
    </lineage>
</organism>
<proteinExistence type="predicted"/>
<comment type="caution">
    <text evidence="2">The sequence shown here is derived from an EMBL/GenBank/DDBJ whole genome shotgun (WGS) entry which is preliminary data.</text>
</comment>
<feature type="compositionally biased region" description="Basic residues" evidence="1">
    <location>
        <begin position="36"/>
        <end position="59"/>
    </location>
</feature>
<dbReference type="EMBL" id="LSBI01000001">
    <property type="protein sequence ID" value="OAQ95348.1"/>
    <property type="molecule type" value="Genomic_DNA"/>
</dbReference>
<evidence type="ECO:0000313" key="2">
    <source>
        <dbReference type="EMBL" id="OAQ95348.1"/>
    </source>
</evidence>
<gene>
    <name evidence="2" type="ORF">VFPFJ_01458</name>
</gene>
<reference evidence="2 3" key="1">
    <citation type="submission" date="2016-02" db="EMBL/GenBank/DDBJ databases">
        <title>Biosynthesis of antibiotic leucinostatins and their inhibition on Phytophthora in bio-control Purpureocillium lilacinum.</title>
        <authorList>
            <person name="Wang G."/>
            <person name="Liu Z."/>
            <person name="Lin R."/>
            <person name="Li E."/>
            <person name="Mao Z."/>
            <person name="Ling J."/>
            <person name="Yin W."/>
            <person name="Xie B."/>
        </authorList>
    </citation>
    <scope>NUCLEOTIDE SEQUENCE [LARGE SCALE GENOMIC DNA]</scope>
    <source>
        <strain evidence="2">PLFJ-1</strain>
    </source>
</reference>
<dbReference type="Proteomes" id="UP000078340">
    <property type="component" value="Unassembled WGS sequence"/>
</dbReference>
<feature type="region of interest" description="Disordered" evidence="1">
    <location>
        <begin position="1"/>
        <end position="72"/>
    </location>
</feature>
<accession>A0A179I0R9</accession>